<dbReference type="Pfam" id="PF00078">
    <property type="entry name" value="RVT_1"/>
    <property type="match status" value="1"/>
</dbReference>
<dbReference type="InterPro" id="IPR053134">
    <property type="entry name" value="RNA-dir_DNA_polymerase"/>
</dbReference>
<evidence type="ECO:0000259" key="1">
    <source>
        <dbReference type="Pfam" id="PF00078"/>
    </source>
</evidence>
<reference evidence="2" key="1">
    <citation type="submission" date="2023-08" db="EMBL/GenBank/DDBJ databases">
        <title>A de novo genome assembly of Solanum verrucosum Schlechtendal, a Mexican diploid species geographically isolated from the other diploid A-genome species in potato relatives.</title>
        <authorList>
            <person name="Hosaka K."/>
        </authorList>
    </citation>
    <scope>NUCLEOTIDE SEQUENCE</scope>
    <source>
        <tissue evidence="2">Young leaves</tissue>
    </source>
</reference>
<accession>A0AAF0ZWU3</accession>
<dbReference type="InterPro" id="IPR043502">
    <property type="entry name" value="DNA/RNA_pol_sf"/>
</dbReference>
<gene>
    <name evidence="2" type="ORF">MTR67_047851</name>
</gene>
<proteinExistence type="predicted"/>
<dbReference type="InterPro" id="IPR043128">
    <property type="entry name" value="Rev_trsase/Diguanyl_cyclase"/>
</dbReference>
<dbReference type="PANTHER" id="PTHR24559">
    <property type="entry name" value="TRANSPOSON TY3-I GAG-POL POLYPROTEIN"/>
    <property type="match status" value="1"/>
</dbReference>
<dbReference type="InterPro" id="IPR000477">
    <property type="entry name" value="RT_dom"/>
</dbReference>
<feature type="domain" description="Reverse transcriptase" evidence="1">
    <location>
        <begin position="4"/>
        <end position="50"/>
    </location>
</feature>
<dbReference type="PANTHER" id="PTHR24559:SF444">
    <property type="entry name" value="REVERSE TRANSCRIPTASE DOMAIN-CONTAINING PROTEIN"/>
    <property type="match status" value="1"/>
</dbReference>
<dbReference type="SUPFAM" id="SSF56672">
    <property type="entry name" value="DNA/RNA polymerases"/>
    <property type="match status" value="1"/>
</dbReference>
<organism evidence="2 3">
    <name type="scientific">Solanum verrucosum</name>
    <dbReference type="NCBI Taxonomy" id="315347"/>
    <lineage>
        <taxon>Eukaryota</taxon>
        <taxon>Viridiplantae</taxon>
        <taxon>Streptophyta</taxon>
        <taxon>Embryophyta</taxon>
        <taxon>Tracheophyta</taxon>
        <taxon>Spermatophyta</taxon>
        <taxon>Magnoliopsida</taxon>
        <taxon>eudicotyledons</taxon>
        <taxon>Gunneridae</taxon>
        <taxon>Pentapetalae</taxon>
        <taxon>asterids</taxon>
        <taxon>lamiids</taxon>
        <taxon>Solanales</taxon>
        <taxon>Solanaceae</taxon>
        <taxon>Solanoideae</taxon>
        <taxon>Solaneae</taxon>
        <taxon>Solanum</taxon>
    </lineage>
</organism>
<evidence type="ECO:0000313" key="3">
    <source>
        <dbReference type="Proteomes" id="UP001234989"/>
    </source>
</evidence>
<dbReference type="AlphaFoldDB" id="A0AAF0ZWU3"/>
<dbReference type="EMBL" id="CP133622">
    <property type="protein sequence ID" value="WMV54466.1"/>
    <property type="molecule type" value="Genomic_DNA"/>
</dbReference>
<evidence type="ECO:0000313" key="2">
    <source>
        <dbReference type="EMBL" id="WMV54466.1"/>
    </source>
</evidence>
<keyword evidence="3" id="KW-1185">Reference proteome</keyword>
<sequence length="97" mass="11208">MDLMNRVLVQYLDLFVIIFIDDILIYFRSEEEHETLLRVVLKTLKDYQLFTKTRLATTPVLTLPEGSSGYVVYFDASRVSLGCVMMQHGKVIPYASK</sequence>
<dbReference type="Proteomes" id="UP001234989">
    <property type="component" value="Chromosome 11"/>
</dbReference>
<dbReference type="Gene3D" id="3.30.70.270">
    <property type="match status" value="1"/>
</dbReference>
<protein>
    <recommendedName>
        <fullName evidence="1">Reverse transcriptase domain-containing protein</fullName>
    </recommendedName>
</protein>
<name>A0AAF0ZWU3_SOLVR</name>